<keyword evidence="3" id="KW-0732">Signal</keyword>
<dbReference type="RefSeq" id="WP_404612472.1">
    <property type="nucleotide sequence ID" value="NZ_JADIKK010000008.1"/>
</dbReference>
<keyword evidence="6" id="KW-1185">Reference proteome</keyword>
<feature type="domain" description="Metallo-beta-lactamase" evidence="4">
    <location>
        <begin position="70"/>
        <end position="238"/>
    </location>
</feature>
<dbReference type="Gene3D" id="3.60.15.10">
    <property type="entry name" value="Ribonuclease Z/Hydroxyacylglutathione hydrolase-like"/>
    <property type="match status" value="1"/>
</dbReference>
<accession>A0ABW8J2Z1</accession>
<gene>
    <name evidence="5" type="ORF">ISP25_06105</name>
</gene>
<keyword evidence="2" id="KW-0812">Transmembrane</keyword>
<dbReference type="SMART" id="SM00849">
    <property type="entry name" value="Lactamase_B"/>
    <property type="match status" value="1"/>
</dbReference>
<dbReference type="InterPro" id="IPR001279">
    <property type="entry name" value="Metallo-B-lactamas"/>
</dbReference>
<proteinExistence type="inferred from homology"/>
<evidence type="ECO:0000256" key="2">
    <source>
        <dbReference type="SAM" id="Phobius"/>
    </source>
</evidence>
<dbReference type="InterPro" id="IPR036866">
    <property type="entry name" value="RibonucZ/Hydroxyglut_hydro"/>
</dbReference>
<comment type="caution">
    <text evidence="5">The sequence shown here is derived from an EMBL/GenBank/DDBJ whole genome shotgun (WGS) entry which is preliminary data.</text>
</comment>
<dbReference type="SUPFAM" id="SSF56281">
    <property type="entry name" value="Metallo-hydrolase/oxidoreductase"/>
    <property type="match status" value="1"/>
</dbReference>
<dbReference type="Pfam" id="PF00753">
    <property type="entry name" value="Lactamase_B"/>
    <property type="match status" value="1"/>
</dbReference>
<dbReference type="PANTHER" id="PTHR42951:SF4">
    <property type="entry name" value="ACYL-COENZYME A THIOESTERASE MBLAC2"/>
    <property type="match status" value="1"/>
</dbReference>
<sequence length="334" mass="36830">MKFLLGVLLAAGLLAAAPSARSQLVPGSVDMHWDEGADDCTAKPHPPIQVHPYNDRTYVLRENLCATFEAPFMYLLVGSHRALLIDTGDVADPGRMPLAQTVMGLLPGKGASKMPLIVVHTHGHLDHRAGDPQFEHLPDATVVPADLDHVRSYFHFTDWPNGVAQIDLGDRTVDVLPVPGHYPSHIAFYDRNTGLFFSGDFFLPGRLLIDNTAAAQASAKRAVNFVENRPITYVLGGHVEMNRAGETFPFGSTHHPDEHALPMTKADLLRLPAILDGFNGLYAEHDGFTIIHQPHELMALGLAAFLILVLAIMLVRWLVRRWRSIRRRRALAPA</sequence>
<protein>
    <submittedName>
        <fullName evidence="5">MBL fold metallo-hydrolase</fullName>
    </submittedName>
</protein>
<feature type="signal peptide" evidence="3">
    <location>
        <begin position="1"/>
        <end position="22"/>
    </location>
</feature>
<dbReference type="InterPro" id="IPR050855">
    <property type="entry name" value="NDM-1-like"/>
</dbReference>
<keyword evidence="2" id="KW-1133">Transmembrane helix</keyword>
<organism evidence="5 6">
    <name type="scientific">Rhodanobacter hydrolyticus</name>
    <dbReference type="NCBI Taxonomy" id="2250595"/>
    <lineage>
        <taxon>Bacteria</taxon>
        <taxon>Pseudomonadati</taxon>
        <taxon>Pseudomonadota</taxon>
        <taxon>Gammaproteobacteria</taxon>
        <taxon>Lysobacterales</taxon>
        <taxon>Rhodanobacteraceae</taxon>
        <taxon>Rhodanobacter</taxon>
    </lineage>
</organism>
<evidence type="ECO:0000313" key="6">
    <source>
        <dbReference type="Proteomes" id="UP001620339"/>
    </source>
</evidence>
<evidence type="ECO:0000256" key="1">
    <source>
        <dbReference type="ARBA" id="ARBA00005250"/>
    </source>
</evidence>
<dbReference type="PANTHER" id="PTHR42951">
    <property type="entry name" value="METALLO-BETA-LACTAMASE DOMAIN-CONTAINING"/>
    <property type="match status" value="1"/>
</dbReference>
<dbReference type="Proteomes" id="UP001620339">
    <property type="component" value="Unassembled WGS sequence"/>
</dbReference>
<feature type="chain" id="PRO_5047031939" evidence="3">
    <location>
        <begin position="23"/>
        <end position="334"/>
    </location>
</feature>
<evidence type="ECO:0000256" key="3">
    <source>
        <dbReference type="SAM" id="SignalP"/>
    </source>
</evidence>
<reference evidence="5 6" key="1">
    <citation type="submission" date="2020-10" db="EMBL/GenBank/DDBJ databases">
        <title>Phylogeny of dyella-like bacteria.</title>
        <authorList>
            <person name="Fu J."/>
        </authorList>
    </citation>
    <scope>NUCLEOTIDE SEQUENCE [LARGE SCALE GENOMIC DNA]</scope>
    <source>
        <strain evidence="5 6">KACC 19113</strain>
    </source>
</reference>
<dbReference type="EMBL" id="JADIKK010000008">
    <property type="protein sequence ID" value="MFK2876637.1"/>
    <property type="molecule type" value="Genomic_DNA"/>
</dbReference>
<feature type="transmembrane region" description="Helical" evidence="2">
    <location>
        <begin position="297"/>
        <end position="319"/>
    </location>
</feature>
<keyword evidence="2" id="KW-0472">Membrane</keyword>
<name>A0ABW8J2Z1_9GAMM</name>
<evidence type="ECO:0000259" key="4">
    <source>
        <dbReference type="SMART" id="SM00849"/>
    </source>
</evidence>
<evidence type="ECO:0000313" key="5">
    <source>
        <dbReference type="EMBL" id="MFK2876637.1"/>
    </source>
</evidence>
<comment type="similarity">
    <text evidence="1">Belongs to the metallo-beta-lactamase superfamily. Class-B beta-lactamase family.</text>
</comment>